<accession>N1PLV3</accession>
<evidence type="ECO:0000256" key="2">
    <source>
        <dbReference type="ARBA" id="ARBA00022777"/>
    </source>
</evidence>
<sequence length="517" mass="55141">MAVVVEQTMPFSKNMLDLENASRWNELFPLIRPTIQSIQTAKGQNILVDMAKAKDKRYLHIIAAGSVGNFSSKLLDDRHVTAIITDNSGAGILTAEDLPHALTTVGIDVGHGLIMVRAGKERRIDVHGPGVIEIETAGELEQDHVLHLLGTATGGTRANPHELAEMLKVFVKSAGTSHSKFHTEKAEGNPAVLHTEGPGGFEKAKHAVQRDLRYAMRAHTAQEVDVVYSVHFSDVNGLSRLENYIVAGEIADFLGSQNVKYALSHSTILNHTELARGFSISICPIPVHYLAPSPKPLLHTPISATSSSNTSTTTLLSTSAPTIPFTDPQTRTLITSACNAIITAEPTITKYDEIVGDGDCGYTLRDGAKKVLSFISDRDLTYLPAVLSDLVSQLEIEMGGTSGALYCIYLTALASALATEEGVAKAVGVAVNELCKYTNARVGDRTVMDCLVPFVEGLEKGGVEAALEMARKGVDGTKTMAATLGRSAYLDDDAVKGVPDPGAYGLLVLLEGMVKGN</sequence>
<gene>
    <name evidence="4" type="ORF">DOTSEDRAFT_171965</name>
</gene>
<dbReference type="InterPro" id="IPR050861">
    <property type="entry name" value="Dihydroxyacetone_Kinase"/>
</dbReference>
<evidence type="ECO:0000313" key="5">
    <source>
        <dbReference type="Proteomes" id="UP000016933"/>
    </source>
</evidence>
<dbReference type="Pfam" id="PF02734">
    <property type="entry name" value="Dak2"/>
    <property type="match status" value="1"/>
</dbReference>
<proteinExistence type="predicted"/>
<dbReference type="AlphaFoldDB" id="N1PLV3"/>
<dbReference type="HOGENOM" id="CLU_515926_0_0_1"/>
<dbReference type="OrthoDB" id="2139957at2759"/>
<keyword evidence="2" id="KW-0418">Kinase</keyword>
<evidence type="ECO:0000256" key="1">
    <source>
        <dbReference type="ARBA" id="ARBA00022679"/>
    </source>
</evidence>
<dbReference type="Proteomes" id="UP000016933">
    <property type="component" value="Unassembled WGS sequence"/>
</dbReference>
<reference evidence="5" key="1">
    <citation type="journal article" date="2012" name="PLoS Genet.">
        <title>The genomes of the fungal plant pathogens Cladosporium fulvum and Dothistroma septosporum reveal adaptation to different hosts and lifestyles but also signatures of common ancestry.</title>
        <authorList>
            <person name="de Wit P.J.G.M."/>
            <person name="van der Burgt A."/>
            <person name="Oekmen B."/>
            <person name="Stergiopoulos I."/>
            <person name="Abd-Elsalam K.A."/>
            <person name="Aerts A.L."/>
            <person name="Bahkali A.H."/>
            <person name="Beenen H.G."/>
            <person name="Chettri P."/>
            <person name="Cox M.P."/>
            <person name="Datema E."/>
            <person name="de Vries R.P."/>
            <person name="Dhillon B."/>
            <person name="Ganley A.R."/>
            <person name="Griffiths S.A."/>
            <person name="Guo Y."/>
            <person name="Hamelin R.C."/>
            <person name="Henrissat B."/>
            <person name="Kabir M.S."/>
            <person name="Jashni M.K."/>
            <person name="Kema G."/>
            <person name="Klaubauf S."/>
            <person name="Lapidus A."/>
            <person name="Levasseur A."/>
            <person name="Lindquist E."/>
            <person name="Mehrabi R."/>
            <person name="Ohm R.A."/>
            <person name="Owen T.J."/>
            <person name="Salamov A."/>
            <person name="Schwelm A."/>
            <person name="Schijlen E."/>
            <person name="Sun H."/>
            <person name="van den Burg H.A."/>
            <person name="van Ham R.C.H.J."/>
            <person name="Zhang S."/>
            <person name="Goodwin S.B."/>
            <person name="Grigoriev I.V."/>
            <person name="Collemare J."/>
            <person name="Bradshaw R.E."/>
        </authorList>
    </citation>
    <scope>NUCLEOTIDE SEQUENCE [LARGE SCALE GENOMIC DNA]</scope>
    <source>
        <strain evidence="5">NZE10 / CBS 128990</strain>
    </source>
</reference>
<dbReference type="Gene3D" id="1.25.40.340">
    <property type="match status" value="1"/>
</dbReference>
<dbReference type="SUPFAM" id="SSF101473">
    <property type="entry name" value="DhaL-like"/>
    <property type="match status" value="1"/>
</dbReference>
<dbReference type="PANTHER" id="PTHR28629">
    <property type="entry name" value="TRIOKINASE/FMN CYCLASE"/>
    <property type="match status" value="1"/>
</dbReference>
<keyword evidence="1" id="KW-0808">Transferase</keyword>
<dbReference type="GO" id="GO:0004371">
    <property type="term" value="F:glycerone kinase activity"/>
    <property type="evidence" value="ECO:0007669"/>
    <property type="project" value="InterPro"/>
</dbReference>
<keyword evidence="5" id="KW-1185">Reference proteome</keyword>
<dbReference type="InterPro" id="IPR004007">
    <property type="entry name" value="DhaL_dom"/>
</dbReference>
<reference evidence="4 5" key="2">
    <citation type="journal article" date="2012" name="PLoS Pathog.">
        <title>Diverse lifestyles and strategies of plant pathogenesis encoded in the genomes of eighteen Dothideomycetes fungi.</title>
        <authorList>
            <person name="Ohm R.A."/>
            <person name="Feau N."/>
            <person name="Henrissat B."/>
            <person name="Schoch C.L."/>
            <person name="Horwitz B.A."/>
            <person name="Barry K.W."/>
            <person name="Condon B.J."/>
            <person name="Copeland A.C."/>
            <person name="Dhillon B."/>
            <person name="Glaser F."/>
            <person name="Hesse C.N."/>
            <person name="Kosti I."/>
            <person name="LaButti K."/>
            <person name="Lindquist E.A."/>
            <person name="Lucas S."/>
            <person name="Salamov A.A."/>
            <person name="Bradshaw R.E."/>
            <person name="Ciuffetti L."/>
            <person name="Hamelin R.C."/>
            <person name="Kema G.H.J."/>
            <person name="Lawrence C."/>
            <person name="Scott J.A."/>
            <person name="Spatafora J.W."/>
            <person name="Turgeon B.G."/>
            <person name="de Wit P.J.G.M."/>
            <person name="Zhong S."/>
            <person name="Goodwin S.B."/>
            <person name="Grigoriev I.V."/>
        </authorList>
    </citation>
    <scope>NUCLEOTIDE SEQUENCE [LARGE SCALE GENOMIC DNA]</scope>
    <source>
        <strain evidence="5">NZE10 / CBS 128990</strain>
    </source>
</reference>
<name>N1PLV3_DOTSN</name>
<dbReference type="EMBL" id="KB446539">
    <property type="protein sequence ID" value="EME43998.1"/>
    <property type="molecule type" value="Genomic_DNA"/>
</dbReference>
<organism evidence="4 5">
    <name type="scientific">Dothistroma septosporum (strain NZE10 / CBS 128990)</name>
    <name type="common">Red band needle blight fungus</name>
    <name type="synonym">Mycosphaerella pini</name>
    <dbReference type="NCBI Taxonomy" id="675120"/>
    <lineage>
        <taxon>Eukaryota</taxon>
        <taxon>Fungi</taxon>
        <taxon>Dikarya</taxon>
        <taxon>Ascomycota</taxon>
        <taxon>Pezizomycotina</taxon>
        <taxon>Dothideomycetes</taxon>
        <taxon>Dothideomycetidae</taxon>
        <taxon>Mycosphaerellales</taxon>
        <taxon>Mycosphaerellaceae</taxon>
        <taxon>Dothistroma</taxon>
    </lineage>
</organism>
<dbReference type="OMA" id="YCIYLTA"/>
<evidence type="ECO:0000259" key="3">
    <source>
        <dbReference type="PROSITE" id="PS51480"/>
    </source>
</evidence>
<dbReference type="GO" id="GO:0005829">
    <property type="term" value="C:cytosol"/>
    <property type="evidence" value="ECO:0007669"/>
    <property type="project" value="TreeGrafter"/>
</dbReference>
<dbReference type="GO" id="GO:0019563">
    <property type="term" value="P:glycerol catabolic process"/>
    <property type="evidence" value="ECO:0007669"/>
    <property type="project" value="TreeGrafter"/>
</dbReference>
<evidence type="ECO:0000313" key="4">
    <source>
        <dbReference type="EMBL" id="EME43998.1"/>
    </source>
</evidence>
<dbReference type="PANTHER" id="PTHR28629:SF4">
    <property type="entry name" value="TRIOKINASE_FMN CYCLASE"/>
    <property type="match status" value="1"/>
</dbReference>
<dbReference type="eggNOG" id="KOG2426">
    <property type="taxonomic scope" value="Eukaryota"/>
</dbReference>
<feature type="domain" description="DhaL" evidence="3">
    <location>
        <begin position="328"/>
        <end position="515"/>
    </location>
</feature>
<dbReference type="STRING" id="675120.N1PLV3"/>
<dbReference type="PROSITE" id="PS51480">
    <property type="entry name" value="DHAL"/>
    <property type="match status" value="1"/>
</dbReference>
<protein>
    <recommendedName>
        <fullName evidence="3">DhaL domain-containing protein</fullName>
    </recommendedName>
</protein>
<dbReference type="SMART" id="SM01120">
    <property type="entry name" value="Dak2"/>
    <property type="match status" value="1"/>
</dbReference>
<dbReference type="InterPro" id="IPR036117">
    <property type="entry name" value="DhaL_dom_sf"/>
</dbReference>